<dbReference type="FunFam" id="1.10.510.10:FF:000032">
    <property type="entry name" value="Serine/threonine-protein kinase PBS1"/>
    <property type="match status" value="1"/>
</dbReference>
<gene>
    <name evidence="13" type="ORF">Fot_10918</name>
</gene>
<evidence type="ECO:0000256" key="5">
    <source>
        <dbReference type="ARBA" id="ARBA00022679"/>
    </source>
</evidence>
<keyword evidence="14" id="KW-1185">Reference proteome</keyword>
<feature type="region of interest" description="Disordered" evidence="11">
    <location>
        <begin position="383"/>
        <end position="604"/>
    </location>
</feature>
<keyword evidence="7 13" id="KW-0418">Kinase</keyword>
<dbReference type="GO" id="GO:0010183">
    <property type="term" value="P:pollen tube guidance"/>
    <property type="evidence" value="ECO:0007669"/>
    <property type="project" value="UniProtKB-ARBA"/>
</dbReference>
<dbReference type="EMBL" id="JBFOLJ010000003">
    <property type="protein sequence ID" value="KAL2549388.1"/>
    <property type="molecule type" value="Genomic_DNA"/>
</dbReference>
<evidence type="ECO:0000259" key="12">
    <source>
        <dbReference type="PROSITE" id="PS50011"/>
    </source>
</evidence>
<feature type="compositionally biased region" description="Basic and acidic residues" evidence="11">
    <location>
        <begin position="575"/>
        <end position="584"/>
    </location>
</feature>
<feature type="compositionally biased region" description="Basic and acidic residues" evidence="11">
    <location>
        <begin position="595"/>
        <end position="604"/>
    </location>
</feature>
<dbReference type="InterPro" id="IPR000719">
    <property type="entry name" value="Prot_kinase_dom"/>
</dbReference>
<feature type="compositionally biased region" description="Basic and acidic residues" evidence="11">
    <location>
        <begin position="449"/>
        <end position="461"/>
    </location>
</feature>
<feature type="domain" description="Protein kinase" evidence="12">
    <location>
        <begin position="82"/>
        <end position="359"/>
    </location>
</feature>
<sequence length="604" mass="66601">MSCFPCFSSKISSSNGDIPVAEVKDISSAPQVVNSKPAPLAEATNCKAQATNNKAQANTVENEDNSVKSFTFRELAAATKNFRQKCLLGEGGFGRVFKGTLQSSGQVVAVRQLDRSGAQGSKEFLVDALLLSLLHHPNLVRLIGYCADGDQRILVYEYMPLGSLEHYLLDIPTDKRPLDWSERMKIASGVAQGLEYLHEKANPPIIYCDLKSADIMLDEQYNPRLSGYGLAKLVQSGNNLKVSPRVMAAYGYCAPEYERQGELTSKSDVYSFGVVLLELITGRRALDATRPAEEQNLVTWAQPFFKDPKKFPDMADPLLKKKFPVTSLSQAVGAAAMCLQEEPSVRPLISDVVAALAFLAMAPPDEVVPARLSSIISSRVDTLTQPRDHHFCKEEDISAHRKEDSSDNEDEGRKNHLHEHENDEKDDKSSSDFEYGGSSVSSDQEDKDTEAKSQHEIEESTKWGSNSNRTSKAESQHANSRSSSIRLRDDSLGFSFSFRRDSSFKQGRFSANSRHENIQKSCDCGYDSSSDDESHNGSNSSPRHRSQHGSVSRNSRSNSNVDLHNGSGSSNTRQESSKRPKDDGSYSQHSSSVGSEDRDLSPRH</sequence>
<evidence type="ECO:0000256" key="9">
    <source>
        <dbReference type="ARBA" id="ARBA00023136"/>
    </source>
</evidence>
<dbReference type="GO" id="GO:0004674">
    <property type="term" value="F:protein serine/threonine kinase activity"/>
    <property type="evidence" value="ECO:0007669"/>
    <property type="project" value="UniProtKB-KW"/>
</dbReference>
<evidence type="ECO:0000256" key="10">
    <source>
        <dbReference type="ARBA" id="ARBA00023288"/>
    </source>
</evidence>
<keyword evidence="8" id="KW-0067">ATP-binding</keyword>
<dbReference type="SUPFAM" id="SSF56112">
    <property type="entry name" value="Protein kinase-like (PK-like)"/>
    <property type="match status" value="1"/>
</dbReference>
<accession>A0ABD1WI77</accession>
<evidence type="ECO:0000256" key="4">
    <source>
        <dbReference type="ARBA" id="ARBA00022527"/>
    </source>
</evidence>
<dbReference type="GO" id="GO:0005524">
    <property type="term" value="F:ATP binding"/>
    <property type="evidence" value="ECO:0007669"/>
    <property type="project" value="UniProtKB-KW"/>
</dbReference>
<dbReference type="Proteomes" id="UP001604277">
    <property type="component" value="Unassembled WGS sequence"/>
</dbReference>
<evidence type="ECO:0000256" key="8">
    <source>
        <dbReference type="ARBA" id="ARBA00022840"/>
    </source>
</evidence>
<proteinExistence type="inferred from homology"/>
<dbReference type="InterPro" id="IPR001245">
    <property type="entry name" value="Ser-Thr/Tyr_kinase_cat_dom"/>
</dbReference>
<comment type="caution">
    <text evidence="13">The sequence shown here is derived from an EMBL/GenBank/DDBJ whole genome shotgun (WGS) entry which is preliminary data.</text>
</comment>
<dbReference type="GO" id="GO:0005886">
    <property type="term" value="C:plasma membrane"/>
    <property type="evidence" value="ECO:0007669"/>
    <property type="project" value="UniProtKB-SubCell"/>
</dbReference>
<evidence type="ECO:0000256" key="2">
    <source>
        <dbReference type="ARBA" id="ARBA00008684"/>
    </source>
</evidence>
<dbReference type="Gene3D" id="1.10.510.10">
    <property type="entry name" value="Transferase(Phosphotransferase) domain 1"/>
    <property type="match status" value="1"/>
</dbReference>
<evidence type="ECO:0000256" key="7">
    <source>
        <dbReference type="ARBA" id="ARBA00022777"/>
    </source>
</evidence>
<evidence type="ECO:0000256" key="6">
    <source>
        <dbReference type="ARBA" id="ARBA00022741"/>
    </source>
</evidence>
<organism evidence="13 14">
    <name type="scientific">Forsythia ovata</name>
    <dbReference type="NCBI Taxonomy" id="205694"/>
    <lineage>
        <taxon>Eukaryota</taxon>
        <taxon>Viridiplantae</taxon>
        <taxon>Streptophyta</taxon>
        <taxon>Embryophyta</taxon>
        <taxon>Tracheophyta</taxon>
        <taxon>Spermatophyta</taxon>
        <taxon>Magnoliopsida</taxon>
        <taxon>eudicotyledons</taxon>
        <taxon>Gunneridae</taxon>
        <taxon>Pentapetalae</taxon>
        <taxon>asterids</taxon>
        <taxon>lamiids</taxon>
        <taxon>Lamiales</taxon>
        <taxon>Oleaceae</taxon>
        <taxon>Forsythieae</taxon>
        <taxon>Forsythia</taxon>
    </lineage>
</organism>
<keyword evidence="3" id="KW-1003">Cell membrane</keyword>
<evidence type="ECO:0000256" key="3">
    <source>
        <dbReference type="ARBA" id="ARBA00022475"/>
    </source>
</evidence>
<evidence type="ECO:0000256" key="11">
    <source>
        <dbReference type="SAM" id="MobiDB-lite"/>
    </source>
</evidence>
<feature type="compositionally biased region" description="Low complexity" evidence="11">
    <location>
        <begin position="585"/>
        <end position="594"/>
    </location>
</feature>
<dbReference type="GO" id="GO:0090404">
    <property type="term" value="C:pollen tube tip"/>
    <property type="evidence" value="ECO:0007669"/>
    <property type="project" value="UniProtKB-ARBA"/>
</dbReference>
<keyword evidence="6" id="KW-0547">Nucleotide-binding</keyword>
<dbReference type="PANTHER" id="PTHR47985:SF17">
    <property type="entry name" value="SERINE_THREONINE-PROTEIN KINASE CDL1-LIKE"/>
    <property type="match status" value="1"/>
</dbReference>
<comment type="subcellular location">
    <subcellularLocation>
        <location evidence="1">Cell membrane</location>
        <topology evidence="1">Lipid-anchor</topology>
    </subcellularLocation>
</comment>
<keyword evidence="4" id="KW-0723">Serine/threonine-protein kinase</keyword>
<feature type="compositionally biased region" description="Basic and acidic residues" evidence="11">
    <location>
        <begin position="386"/>
        <end position="431"/>
    </location>
</feature>
<dbReference type="Gene3D" id="3.30.200.20">
    <property type="entry name" value="Phosphorylase Kinase, domain 1"/>
    <property type="match status" value="1"/>
</dbReference>
<name>A0ABD1WI77_9LAMI</name>
<dbReference type="PROSITE" id="PS50011">
    <property type="entry name" value="PROTEIN_KINASE_DOM"/>
    <property type="match status" value="1"/>
</dbReference>
<dbReference type="Pfam" id="PF07714">
    <property type="entry name" value="PK_Tyr_Ser-Thr"/>
    <property type="match status" value="1"/>
</dbReference>
<feature type="compositionally biased region" description="Low complexity" evidence="11">
    <location>
        <begin position="550"/>
        <end position="561"/>
    </location>
</feature>
<keyword evidence="9" id="KW-0472">Membrane</keyword>
<keyword evidence="5" id="KW-0808">Transferase</keyword>
<evidence type="ECO:0000313" key="14">
    <source>
        <dbReference type="Proteomes" id="UP001604277"/>
    </source>
</evidence>
<dbReference type="FunFam" id="3.30.200.20:FF:000266">
    <property type="entry name" value="probable serine/threonine-protein kinase RLCKVII"/>
    <property type="match status" value="1"/>
</dbReference>
<dbReference type="PANTHER" id="PTHR47985">
    <property type="entry name" value="OS07G0668900 PROTEIN"/>
    <property type="match status" value="1"/>
</dbReference>
<protein>
    <submittedName>
        <fullName evidence="13">Serine/threonine-protein kinase PBL25</fullName>
    </submittedName>
</protein>
<dbReference type="InterPro" id="IPR011009">
    <property type="entry name" value="Kinase-like_dom_sf"/>
</dbReference>
<dbReference type="CDD" id="cd14066">
    <property type="entry name" value="STKc_IRAK"/>
    <property type="match status" value="1"/>
</dbReference>
<keyword evidence="10" id="KW-0449">Lipoprotein</keyword>
<reference evidence="14" key="1">
    <citation type="submission" date="2024-07" db="EMBL/GenBank/DDBJ databases">
        <title>Two chromosome-level genome assemblies of Korean endemic species Abeliophyllum distichum and Forsythia ovata (Oleaceae).</title>
        <authorList>
            <person name="Jang H."/>
        </authorList>
    </citation>
    <scope>NUCLEOTIDE SEQUENCE [LARGE SCALE GENOMIC DNA]</scope>
</reference>
<dbReference type="AlphaFoldDB" id="A0ABD1WI77"/>
<evidence type="ECO:0000256" key="1">
    <source>
        <dbReference type="ARBA" id="ARBA00004193"/>
    </source>
</evidence>
<evidence type="ECO:0000313" key="13">
    <source>
        <dbReference type="EMBL" id="KAL2549388.1"/>
    </source>
</evidence>
<comment type="similarity">
    <text evidence="2">Belongs to the protein kinase superfamily. Ser/Thr protein kinase family.</text>
</comment>